<name>A0ACC3YS96_COLTU</name>
<evidence type="ECO:0000313" key="1">
    <source>
        <dbReference type="EMBL" id="KAL0934808.1"/>
    </source>
</evidence>
<evidence type="ECO:0000313" key="2">
    <source>
        <dbReference type="Proteomes" id="UP000805649"/>
    </source>
</evidence>
<gene>
    <name evidence="1" type="ORF">CTRU02_209399</name>
</gene>
<accession>A0ACC3YS96</accession>
<protein>
    <submittedName>
        <fullName evidence="1">Heterokaryon incompatibility protein</fullName>
    </submittedName>
</protein>
<sequence length="529" mass="59850">MVGDVVNLHQTVTAIGLKDGPKLISLYVEPGTDISSGSQIGLPQLLDSASDDQFTLLKSWIKVCDSDHDICRRKYNLDGFSMPTRLIEVGETVRLILSSSIKPSRYVALSHCWGHLEESQKFCTYQSNIEQLKESIDLKRMPQTFMDAITVTRGLGIKYIWIDSLCIIQDDHADWENEARKMEQVYSAAYCTIGASSAKSSLDGFLAHRPPRSCVQIQTDDMGPLYACQAIDDFHQDVELSELNKRGWVLQERALSRRSIFFSSSQVYWECGTGVHCETLGRLKNSKASFLGDANFPKSALAYYRDGRQVLIQDLYERYSSLAFTKPSDRSVAILGLQNRLERALQIPAAYGFFKDYFARGLLWKRGQEGDMIPIQQQKSNQPPSWSWFSKEGVIEYLNLGFKQIDWATDDFENPFESFVRRDSTAGPNSKDGRISTILRGLGRHIKMSWDDILSDVTFDRKQDQEPDELRCVIIGRDQALGSDQDHRMVHVLIISKCKSIHGNMYERVGVASLMSSLVASQGSWVNIL</sequence>
<dbReference type="EMBL" id="VUJX02000006">
    <property type="protein sequence ID" value="KAL0934808.1"/>
    <property type="molecule type" value="Genomic_DNA"/>
</dbReference>
<proteinExistence type="predicted"/>
<keyword evidence="2" id="KW-1185">Reference proteome</keyword>
<comment type="caution">
    <text evidence="1">The sequence shown here is derived from an EMBL/GenBank/DDBJ whole genome shotgun (WGS) entry which is preliminary data.</text>
</comment>
<dbReference type="Proteomes" id="UP000805649">
    <property type="component" value="Unassembled WGS sequence"/>
</dbReference>
<organism evidence="1 2">
    <name type="scientific">Colletotrichum truncatum</name>
    <name type="common">Anthracnose fungus</name>
    <name type="synonym">Colletotrichum capsici</name>
    <dbReference type="NCBI Taxonomy" id="5467"/>
    <lineage>
        <taxon>Eukaryota</taxon>
        <taxon>Fungi</taxon>
        <taxon>Dikarya</taxon>
        <taxon>Ascomycota</taxon>
        <taxon>Pezizomycotina</taxon>
        <taxon>Sordariomycetes</taxon>
        <taxon>Hypocreomycetidae</taxon>
        <taxon>Glomerellales</taxon>
        <taxon>Glomerellaceae</taxon>
        <taxon>Colletotrichum</taxon>
        <taxon>Colletotrichum truncatum species complex</taxon>
    </lineage>
</organism>
<reference evidence="1 2" key="1">
    <citation type="journal article" date="2020" name="Phytopathology">
        <title>Genome Sequence Resources of Colletotrichum truncatum, C. plurivorum, C. musicola, and C. sojae: Four Species Pathogenic to Soybean (Glycine max).</title>
        <authorList>
            <person name="Rogerio F."/>
            <person name="Boufleur T.R."/>
            <person name="Ciampi-Guillardi M."/>
            <person name="Sukno S.A."/>
            <person name="Thon M.R."/>
            <person name="Massola Junior N.S."/>
            <person name="Baroncelli R."/>
        </authorList>
    </citation>
    <scope>NUCLEOTIDE SEQUENCE [LARGE SCALE GENOMIC DNA]</scope>
    <source>
        <strain evidence="1 2">CMES1059</strain>
    </source>
</reference>